<dbReference type="SUPFAM" id="SSF53756">
    <property type="entry name" value="UDP-Glycosyltransferase/glycogen phosphorylase"/>
    <property type="match status" value="2"/>
</dbReference>
<accession>W1N9Z6</accession>
<dbReference type="SUPFAM" id="SSF48452">
    <property type="entry name" value="TPR-like"/>
    <property type="match status" value="1"/>
</dbReference>
<keyword evidence="6" id="KW-1185">Reference proteome</keyword>
<dbReference type="Pfam" id="PF00534">
    <property type="entry name" value="Glycos_transf_1"/>
    <property type="match status" value="1"/>
</dbReference>
<evidence type="ECO:0000313" key="6">
    <source>
        <dbReference type="Proteomes" id="UP000019113"/>
    </source>
</evidence>
<dbReference type="PATRIC" id="fig|1178482.3.peg.1244"/>
<feature type="domain" description="Spore protein YkvP/CgeB glycosyl transferase-like" evidence="3">
    <location>
        <begin position="496"/>
        <end position="635"/>
    </location>
</feature>
<protein>
    <submittedName>
        <fullName evidence="5">Uncharacterized protein</fullName>
    </submittedName>
</protein>
<dbReference type="InterPro" id="IPR028098">
    <property type="entry name" value="Glyco_trans_4-like_N"/>
</dbReference>
<gene>
    <name evidence="5" type="ORF">BJB45_10420</name>
</gene>
<reference evidence="5 6" key="1">
    <citation type="submission" date="2013-08" db="EMBL/GenBank/DDBJ databases">
        <title>draft genome of Halomonas huanghegensis, strain BJGMM-B45T.</title>
        <authorList>
            <person name="Miao C."/>
            <person name="Wan Y."/>
            <person name="Jin W."/>
        </authorList>
    </citation>
    <scope>NUCLEOTIDE SEQUENCE [LARGE SCALE GENOMIC DNA]</scope>
    <source>
        <strain evidence="5 6">BJGMM-B45</strain>
    </source>
</reference>
<sequence length="1065" mass="119402">MEESSQKPVLPVHSSIVDPEFYLCLYPDLKLNGVRTLEAAEHHYREYGEKEGRYPSLRMWAARNLLPFEVLPHQFSLRDVLRRCAAKGVEIEPEGVLRTLRGTEVSALALGATPEATHAAYLRLGQHYMGCQQRREGRALLEASLLFTPNPQALELLGNSYLDEGHYGIALTYYNAALELPKSPKWLFFNRANCLLALQRHTEALLTLSEGIAVNPTFRQQHDKLEEVAEQCWQATQAALMGWVDANEREKLVAAAKQFATTLYRAYLPMFGGPGPERDLRGQGNPSLLELPPLGKINTDRILIVGDYHVAQCERYRINQKIEQLEAVGKQATAIDWTELEQHSNALALHDIVIFYRVPAVPKVIKAIAQVNATGKLGLYEIDDLIFDPAYPPGIESYGGYVSLETYRGLTRGMALFNAAASLCRQGIASTEPLRKYLAKLVRDGQCLVHRNGLDHLNQFRPQPERQKDTIDIFYGSGTQAHNSDFIDLALPAVERILEHNPKARLVVVGYLRLPKAFLNRFGDQFKQLPPVKSVQGYWSLLEQADINIAVLHDDEINACKSELKWFEAACFALPSVVSDTANYRDVIRHGEDAYIAATTSDWYTALSELVGSPTKRRAIGQAAMQRVKDEYSLETLGSHLVSQLEASALPSHASSTTTAAETRTRRKIALVNVFFPPQSIGGATRVLADNFKALRKHYGEDIDICVFTADVECRTPHEMMVYNHDGVRVYRATTLWREHMDWHPKDPEMYNLFGEFLELEKPDLIHFHCVQRLTASIVEAARDSQIPYLVTVHDAWWISDFQFLVDHNGKVYPDGHPDPYQNIELPPNIDLAASIERRRDLKSLLGSAQEVLTVSEAFAAIYRKNGIHNIRVIRNGISDDMPWAPKDTSYTDKVVGGHIGGMSEHKGYQLLKQSVMATQPDNMEFLIVDHSREDGYVSHEHWGKVPVTFIGRVSQDKIVDLYRRIDVLFAPSTWPESYGLVTREAAACGCWVVASNMGGIGEDVQDGVGGYVIEPDQPALEGVIRKVNSSVRAYKAPVPIQNISFAKTQTDTLASEYLSTCQNS</sequence>
<dbReference type="InterPro" id="IPR019734">
    <property type="entry name" value="TPR_rpt"/>
</dbReference>
<evidence type="ECO:0000259" key="3">
    <source>
        <dbReference type="Pfam" id="PF13524"/>
    </source>
</evidence>
<name>W1N9Z6_9GAMM</name>
<feature type="domain" description="Glycosyl transferase family 1" evidence="2">
    <location>
        <begin position="891"/>
        <end position="1020"/>
    </location>
</feature>
<proteinExistence type="predicted"/>
<dbReference type="InterPro" id="IPR050194">
    <property type="entry name" value="Glycosyltransferase_grp1"/>
</dbReference>
<dbReference type="OrthoDB" id="9801609at2"/>
<dbReference type="AlphaFoldDB" id="W1N9Z6"/>
<dbReference type="SMART" id="SM00028">
    <property type="entry name" value="TPR"/>
    <property type="match status" value="2"/>
</dbReference>
<dbReference type="InterPro" id="IPR001296">
    <property type="entry name" value="Glyco_trans_1"/>
</dbReference>
<feature type="repeat" description="TPR" evidence="1">
    <location>
        <begin position="151"/>
        <end position="184"/>
    </location>
</feature>
<dbReference type="PANTHER" id="PTHR45947">
    <property type="entry name" value="SULFOQUINOVOSYL TRANSFERASE SQD2"/>
    <property type="match status" value="1"/>
</dbReference>
<dbReference type="eggNOG" id="COG0438">
    <property type="taxonomic scope" value="Bacteria"/>
</dbReference>
<dbReference type="Pfam" id="PF13524">
    <property type="entry name" value="Glyco_trans_1_2"/>
    <property type="match status" value="1"/>
</dbReference>
<dbReference type="KEGG" id="hhu:AR456_16615"/>
<dbReference type="CDD" id="cd03823">
    <property type="entry name" value="GT4_ExpE7-like"/>
    <property type="match status" value="1"/>
</dbReference>
<keyword evidence="1" id="KW-0802">TPR repeat</keyword>
<comment type="caution">
    <text evidence="5">The sequence shown here is derived from an EMBL/GenBank/DDBJ whole genome shotgun (WGS) entry which is preliminary data.</text>
</comment>
<dbReference type="PANTHER" id="PTHR45947:SF13">
    <property type="entry name" value="TRANSFERASE"/>
    <property type="match status" value="1"/>
</dbReference>
<dbReference type="EMBL" id="AVBC01000019">
    <property type="protein sequence ID" value="ERL52372.1"/>
    <property type="molecule type" value="Genomic_DNA"/>
</dbReference>
<evidence type="ECO:0000259" key="4">
    <source>
        <dbReference type="Pfam" id="PF13579"/>
    </source>
</evidence>
<evidence type="ECO:0000259" key="2">
    <source>
        <dbReference type="Pfam" id="PF00534"/>
    </source>
</evidence>
<dbReference type="Gene3D" id="3.40.50.2000">
    <property type="entry name" value="Glycogen Phosphorylase B"/>
    <property type="match status" value="3"/>
</dbReference>
<feature type="domain" description="Glycosyltransferase subfamily 4-like N-terminal" evidence="4">
    <location>
        <begin position="682"/>
        <end position="877"/>
    </location>
</feature>
<dbReference type="STRING" id="1178482.AR456_16615"/>
<evidence type="ECO:0000313" key="5">
    <source>
        <dbReference type="EMBL" id="ERL52372.1"/>
    </source>
</evidence>
<dbReference type="GO" id="GO:0016757">
    <property type="term" value="F:glycosyltransferase activity"/>
    <property type="evidence" value="ECO:0007669"/>
    <property type="project" value="InterPro"/>
</dbReference>
<organism evidence="5 6">
    <name type="scientific">Halomonas huangheensis</name>
    <dbReference type="NCBI Taxonomy" id="1178482"/>
    <lineage>
        <taxon>Bacteria</taxon>
        <taxon>Pseudomonadati</taxon>
        <taxon>Pseudomonadota</taxon>
        <taxon>Gammaproteobacteria</taxon>
        <taxon>Oceanospirillales</taxon>
        <taxon>Halomonadaceae</taxon>
        <taxon>Halomonas</taxon>
    </lineage>
</organism>
<dbReference type="Gene3D" id="1.25.40.10">
    <property type="entry name" value="Tetratricopeptide repeat domain"/>
    <property type="match status" value="1"/>
</dbReference>
<dbReference type="Pfam" id="PF13579">
    <property type="entry name" value="Glyco_trans_4_4"/>
    <property type="match status" value="1"/>
</dbReference>
<dbReference type="Proteomes" id="UP000019113">
    <property type="component" value="Unassembled WGS sequence"/>
</dbReference>
<evidence type="ECO:0000256" key="1">
    <source>
        <dbReference type="PROSITE-ProRule" id="PRU00339"/>
    </source>
</evidence>
<dbReference type="InterPro" id="IPR011990">
    <property type="entry name" value="TPR-like_helical_dom_sf"/>
</dbReference>
<dbReference type="PROSITE" id="PS50005">
    <property type="entry name" value="TPR"/>
    <property type="match status" value="1"/>
</dbReference>
<dbReference type="InterPro" id="IPR055259">
    <property type="entry name" value="YkvP/CgeB_Glyco_trans-like"/>
</dbReference>